<keyword evidence="5" id="KW-1185">Reference proteome</keyword>
<dbReference type="InterPro" id="IPR045312">
    <property type="entry name" value="PCBER-like"/>
</dbReference>
<dbReference type="Gene3D" id="3.90.25.10">
    <property type="entry name" value="UDP-galactose 4-epimerase, domain 1"/>
    <property type="match status" value="1"/>
</dbReference>
<evidence type="ECO:0000313" key="5">
    <source>
        <dbReference type="Proteomes" id="UP000834106"/>
    </source>
</evidence>
<dbReference type="InterPro" id="IPR036291">
    <property type="entry name" value="NAD(P)-bd_dom_sf"/>
</dbReference>
<protein>
    <recommendedName>
        <fullName evidence="3">NmrA-like domain-containing protein</fullName>
    </recommendedName>
</protein>
<proteinExistence type="predicted"/>
<accession>A0AAD2A2Z2</accession>
<organism evidence="4 5">
    <name type="scientific">Fraxinus pennsylvanica</name>
    <dbReference type="NCBI Taxonomy" id="56036"/>
    <lineage>
        <taxon>Eukaryota</taxon>
        <taxon>Viridiplantae</taxon>
        <taxon>Streptophyta</taxon>
        <taxon>Embryophyta</taxon>
        <taxon>Tracheophyta</taxon>
        <taxon>Spermatophyta</taxon>
        <taxon>Magnoliopsida</taxon>
        <taxon>eudicotyledons</taxon>
        <taxon>Gunneridae</taxon>
        <taxon>Pentapetalae</taxon>
        <taxon>asterids</taxon>
        <taxon>lamiids</taxon>
        <taxon>Lamiales</taxon>
        <taxon>Oleaceae</taxon>
        <taxon>Oleeae</taxon>
        <taxon>Fraxinus</taxon>
    </lineage>
</organism>
<dbReference type="GO" id="GO:0016491">
    <property type="term" value="F:oxidoreductase activity"/>
    <property type="evidence" value="ECO:0007669"/>
    <property type="project" value="UniProtKB-KW"/>
</dbReference>
<evidence type="ECO:0000313" key="4">
    <source>
        <dbReference type="EMBL" id="CAI9780545.1"/>
    </source>
</evidence>
<gene>
    <name evidence="4" type="ORF">FPE_LOCUS27975</name>
</gene>
<dbReference type="PANTHER" id="PTHR43349:SF40">
    <property type="entry name" value="PHENYLCOUMARAN BENZYLIC ETHER REDUCTASE-LIKE PROTEIN FI1"/>
    <property type="match status" value="1"/>
</dbReference>
<keyword evidence="1" id="KW-0521">NADP</keyword>
<dbReference type="Proteomes" id="UP000834106">
    <property type="component" value="Chromosome 17"/>
</dbReference>
<reference evidence="4" key="1">
    <citation type="submission" date="2023-05" db="EMBL/GenBank/DDBJ databases">
        <authorList>
            <person name="Huff M."/>
        </authorList>
    </citation>
    <scope>NUCLEOTIDE SEQUENCE</scope>
</reference>
<dbReference type="PANTHER" id="PTHR43349">
    <property type="entry name" value="PINORESINOL REDUCTASE-RELATED"/>
    <property type="match status" value="1"/>
</dbReference>
<evidence type="ECO:0000259" key="3">
    <source>
        <dbReference type="Pfam" id="PF05368"/>
    </source>
</evidence>
<dbReference type="AlphaFoldDB" id="A0AAD2A2Z2"/>
<dbReference type="InterPro" id="IPR050608">
    <property type="entry name" value="NmrA-type/Isoflavone_red_sf"/>
</dbReference>
<evidence type="ECO:0000256" key="2">
    <source>
        <dbReference type="ARBA" id="ARBA00023002"/>
    </source>
</evidence>
<evidence type="ECO:0000256" key="1">
    <source>
        <dbReference type="ARBA" id="ARBA00022857"/>
    </source>
</evidence>
<dbReference type="EMBL" id="OU503052">
    <property type="protein sequence ID" value="CAI9780545.1"/>
    <property type="molecule type" value="Genomic_DNA"/>
</dbReference>
<dbReference type="CDD" id="cd05259">
    <property type="entry name" value="PCBER_SDR_a"/>
    <property type="match status" value="1"/>
</dbReference>
<dbReference type="Pfam" id="PF05368">
    <property type="entry name" value="NmrA"/>
    <property type="match status" value="1"/>
</dbReference>
<name>A0AAD2A2Z2_9LAMI</name>
<dbReference type="Gene3D" id="3.40.50.720">
    <property type="entry name" value="NAD(P)-binding Rossmann-like Domain"/>
    <property type="match status" value="1"/>
</dbReference>
<dbReference type="InterPro" id="IPR008030">
    <property type="entry name" value="NmrA-like"/>
</dbReference>
<feature type="domain" description="NmrA-like" evidence="3">
    <location>
        <begin position="3"/>
        <end position="299"/>
    </location>
</feature>
<dbReference type="SUPFAM" id="SSF51735">
    <property type="entry name" value="NAD(P)-binding Rossmann-fold domains"/>
    <property type="match status" value="1"/>
</dbReference>
<sequence length="305" mass="33454">MAEKSKILIIGATGYIGKFIVEASSKHGHPTFVLVRETTASDPKKSEIIQNFKNLGVSLVYGDIYNHESLVNAIKQVDVVISAVGATAIADQVKIIAAIKEVGTIKRFLPSEFGGDVDSMTAVEPAASLMVEKVKVRRIVESEGIPYTYVVSNGFAGYFLRTLGQLDNLDATAPPREKVAILGEGNLKASFVKEEDIATYTIQAVDDPRTLNKILHIIPPANVLSFDELVSLWESKIGKTLEKTYIQEERLLQNIHDSPMPFKLLLAIFHAIFVNGMTLSIDTSSGAEASEIYPEAYREEKEVNL</sequence>
<keyword evidence="2" id="KW-0560">Oxidoreductase</keyword>